<dbReference type="Gene3D" id="3.90.320.10">
    <property type="match status" value="1"/>
</dbReference>
<protein>
    <submittedName>
        <fullName evidence="1">Dna2/Cas4 domain-containing protein</fullName>
    </submittedName>
</protein>
<organism evidence="1">
    <name type="scientific">Dictyoglomus turgidum</name>
    <dbReference type="NCBI Taxonomy" id="513050"/>
    <lineage>
        <taxon>Bacteria</taxon>
        <taxon>Pseudomonadati</taxon>
        <taxon>Dictyoglomota</taxon>
        <taxon>Dictyoglomia</taxon>
        <taxon>Dictyoglomales</taxon>
        <taxon>Dictyoglomaceae</taxon>
        <taxon>Dictyoglomus</taxon>
    </lineage>
</organism>
<reference evidence="1" key="1">
    <citation type="journal article" date="2020" name="mSystems">
        <title>Genome- and Community-Level Interaction Insights into Carbon Utilization and Element Cycling Functions of Hydrothermarchaeota in Hydrothermal Sediment.</title>
        <authorList>
            <person name="Zhou Z."/>
            <person name="Liu Y."/>
            <person name="Xu W."/>
            <person name="Pan J."/>
            <person name="Luo Z.H."/>
            <person name="Li M."/>
        </authorList>
    </citation>
    <scope>NUCLEOTIDE SEQUENCE [LARGE SCALE GENOMIC DNA]</scope>
    <source>
        <strain evidence="1">SpSt-751</strain>
    </source>
</reference>
<name>A0A7C3WR64_9BACT</name>
<gene>
    <name evidence="1" type="ORF">ENV35_03635</name>
</gene>
<dbReference type="InterPro" id="IPR011604">
    <property type="entry name" value="PDDEXK-like_dom_sf"/>
</dbReference>
<sequence length="233" mass="27138">MDIRDFGSSLLDNLIKGNDFGIHTALTGIVNALTEYDPSYKFVPGIHPHEFSCGRRCYYSYHGYDRKVLSDPRAFVGKALHKAINMTLERALNRPEEKWIYKADYLINHLEICKTFEIRGEADGVFLIEGKPVAGMEIKTAGTIPSEPLPDHELQVGLYQYCLDVPYYFIFYINRDCTKKAVFMLKLKDRKRMIENRLVDMYFKIKSEVKPEKEKEFMRCSRCPYKETCDAED</sequence>
<accession>A0A7C3WR64</accession>
<evidence type="ECO:0000313" key="1">
    <source>
        <dbReference type="EMBL" id="HGB30950.1"/>
    </source>
</evidence>
<proteinExistence type="predicted"/>
<dbReference type="AlphaFoldDB" id="A0A7C3WR64"/>
<dbReference type="EMBL" id="DTGA01000091">
    <property type="protein sequence ID" value="HGB30950.1"/>
    <property type="molecule type" value="Genomic_DNA"/>
</dbReference>
<comment type="caution">
    <text evidence="1">The sequence shown here is derived from an EMBL/GenBank/DDBJ whole genome shotgun (WGS) entry which is preliminary data.</text>
</comment>